<evidence type="ECO:0000313" key="2">
    <source>
        <dbReference type="EMBL" id="TGO76488.1"/>
    </source>
</evidence>
<evidence type="ECO:0000313" key="3">
    <source>
        <dbReference type="Proteomes" id="UP000297229"/>
    </source>
</evidence>
<name>A0A4Z1JS80_9HELO</name>
<accession>A0A4Z1JS80</accession>
<dbReference type="EMBL" id="PQXM01000152">
    <property type="protein sequence ID" value="TGO76488.1"/>
    <property type="molecule type" value="Genomic_DNA"/>
</dbReference>
<comment type="caution">
    <text evidence="2">The sequence shown here is derived from an EMBL/GenBank/DDBJ whole genome shotgun (WGS) entry which is preliminary data.</text>
</comment>
<reference evidence="2 3" key="1">
    <citation type="submission" date="2017-12" db="EMBL/GenBank/DDBJ databases">
        <title>Comparative genomics of Botrytis spp.</title>
        <authorList>
            <person name="Valero-Jimenez C.A."/>
            <person name="Tapia P."/>
            <person name="Veloso J."/>
            <person name="Silva-Moreno E."/>
            <person name="Staats M."/>
            <person name="Valdes J.H."/>
            <person name="Van Kan J.A.L."/>
        </authorList>
    </citation>
    <scope>NUCLEOTIDE SEQUENCE [LARGE SCALE GENOMIC DNA]</scope>
    <source>
        <strain evidence="2 3">Be9601</strain>
    </source>
</reference>
<protein>
    <submittedName>
        <fullName evidence="2">Uncharacterized protein</fullName>
    </submittedName>
</protein>
<feature type="region of interest" description="Disordered" evidence="1">
    <location>
        <begin position="319"/>
        <end position="351"/>
    </location>
</feature>
<dbReference type="OrthoDB" id="3528578at2759"/>
<dbReference type="AlphaFoldDB" id="A0A4Z1JS80"/>
<organism evidence="2 3">
    <name type="scientific">Botrytis elliptica</name>
    <dbReference type="NCBI Taxonomy" id="278938"/>
    <lineage>
        <taxon>Eukaryota</taxon>
        <taxon>Fungi</taxon>
        <taxon>Dikarya</taxon>
        <taxon>Ascomycota</taxon>
        <taxon>Pezizomycotina</taxon>
        <taxon>Leotiomycetes</taxon>
        <taxon>Helotiales</taxon>
        <taxon>Sclerotiniaceae</taxon>
        <taxon>Botrytis</taxon>
    </lineage>
</organism>
<sequence length="371" mass="41631">MGFQAYGNNTPMQMPMLRLKHYSTFSWEEGSIEQRGFTKEEVLSLQLIEAVTRKAARLFGIDLGTPSTMLQGAGLILSISFADKIADPYMYRPTEGKDSRSMFISDAAVDGFEAGMRNKSKLTCGWCKLDPSASIKNSERSWANLPALLKHQHSGFHAPKLRNVHDAIHSHAAEQNLTTEKTGRHNETTDTAPQQLVEVKNKVVSGDGGLEDGTGKRNLELPKQSKYDDARCTWLRNSERSNEVEWPILSFSEVITDRDMEENQMRRGNNKECNSPLPPSFASSEYLEEVLSDQNFLSSPRQGIKAPWPVHELDGALPWDTAPESTTGKFVEPQPDLINFEDTTSETRSTGDWQDPWMIFRDTGDTLLDSL</sequence>
<dbReference type="Proteomes" id="UP000297229">
    <property type="component" value="Unassembled WGS sequence"/>
</dbReference>
<proteinExistence type="predicted"/>
<evidence type="ECO:0000256" key="1">
    <source>
        <dbReference type="SAM" id="MobiDB-lite"/>
    </source>
</evidence>
<gene>
    <name evidence="2" type="ORF">BELL_0153g00140</name>
</gene>
<keyword evidence="3" id="KW-1185">Reference proteome</keyword>